<keyword evidence="2" id="KW-0472">Membrane</keyword>
<feature type="transmembrane region" description="Helical" evidence="2">
    <location>
        <begin position="386"/>
        <end position="411"/>
    </location>
</feature>
<feature type="transmembrane region" description="Helical" evidence="2">
    <location>
        <begin position="110"/>
        <end position="130"/>
    </location>
</feature>
<evidence type="ECO:0008006" key="5">
    <source>
        <dbReference type="Google" id="ProtNLM"/>
    </source>
</evidence>
<keyword evidence="2" id="KW-1133">Transmembrane helix</keyword>
<keyword evidence="2" id="KW-0812">Transmembrane</keyword>
<evidence type="ECO:0000313" key="4">
    <source>
        <dbReference type="Proteomes" id="UP000238217"/>
    </source>
</evidence>
<organism evidence="3 4">
    <name type="scientific">Nesterenkonia sandarakina</name>
    <dbReference type="NCBI Taxonomy" id="272918"/>
    <lineage>
        <taxon>Bacteria</taxon>
        <taxon>Bacillati</taxon>
        <taxon>Actinomycetota</taxon>
        <taxon>Actinomycetes</taxon>
        <taxon>Micrococcales</taxon>
        <taxon>Micrococcaceae</taxon>
        <taxon>Nesterenkonia</taxon>
    </lineage>
</organism>
<feature type="transmembrane region" description="Helical" evidence="2">
    <location>
        <begin position="252"/>
        <end position="268"/>
    </location>
</feature>
<feature type="transmembrane region" description="Helical" evidence="2">
    <location>
        <begin position="356"/>
        <end position="374"/>
    </location>
</feature>
<evidence type="ECO:0000256" key="1">
    <source>
        <dbReference type="SAM" id="MobiDB-lite"/>
    </source>
</evidence>
<feature type="transmembrane region" description="Helical" evidence="2">
    <location>
        <begin position="230"/>
        <end position="246"/>
    </location>
</feature>
<gene>
    <name evidence="3" type="ORF">BCL67_1383</name>
</gene>
<name>A0A2T0YAE1_9MICC</name>
<proteinExistence type="predicted"/>
<sequence length="488" mass="53085">MGLIRRCWAICPLKARKVEKVARRGTSGHGSQRRRSRAARTASTAREVEVRSSNRVPGTVRVPVTMHWIFAPAGLLVVLPLPVLVGSLLIPDDQFLPLFGQPSFLDEATRATALAYLVIMLVIFVVLVPMRGRAVAEIALDATAVAWLERVVKVLAFITFTAYAVWIGNALLRGLRFGTMLQLLSGEAGTMYVLRGQYFESISGVTTWMQLGAILAPLAVLRERATGRSARRLVGVLLFLAFARALLNSERLALIEIVLSVAIAYFVLRREAPSWVRRPVSAGLLVVGSWLVLFGVFSAFEFFRSWTSAQASFDGDFSTYAATLLLGYYATALNLAAFDGYVLGSQLAPGQLFDGSLWESLFGASPVAGVQQAYGLETFTNRSGLLVPQIAFGEIGGALVVVATALLLAVLARWTARGHVVAFALYCASCVGVLEIVRIYYFGSSRFLPVAVAGACMAISWALVANKRRQNLRYLSPPLENGTRSWSR</sequence>
<feature type="transmembrane region" description="Helical" evidence="2">
    <location>
        <begin position="201"/>
        <end position="221"/>
    </location>
</feature>
<evidence type="ECO:0000256" key="2">
    <source>
        <dbReference type="SAM" id="Phobius"/>
    </source>
</evidence>
<keyword evidence="4" id="KW-1185">Reference proteome</keyword>
<feature type="transmembrane region" description="Helical" evidence="2">
    <location>
        <begin position="320"/>
        <end position="344"/>
    </location>
</feature>
<feature type="region of interest" description="Disordered" evidence="1">
    <location>
        <begin position="21"/>
        <end position="47"/>
    </location>
</feature>
<feature type="transmembrane region" description="Helical" evidence="2">
    <location>
        <begin position="68"/>
        <end position="90"/>
    </location>
</feature>
<reference evidence="3 4" key="1">
    <citation type="submission" date="2018-03" db="EMBL/GenBank/DDBJ databases">
        <title>Comparative analysis of microorganisms from saline springs in Andes Mountain Range, Colombia.</title>
        <authorList>
            <person name="Rubin E."/>
        </authorList>
    </citation>
    <scope>NUCLEOTIDE SEQUENCE [LARGE SCALE GENOMIC DNA]</scope>
    <source>
        <strain evidence="3 4">CG 35</strain>
    </source>
</reference>
<dbReference type="AlphaFoldDB" id="A0A2T0YAE1"/>
<comment type="caution">
    <text evidence="3">The sequence shown here is derived from an EMBL/GenBank/DDBJ whole genome shotgun (WGS) entry which is preliminary data.</text>
</comment>
<protein>
    <recommendedName>
        <fullName evidence="5">Oligosaccharide repeat unit polymerase</fullName>
    </recommendedName>
</protein>
<evidence type="ECO:0000313" key="3">
    <source>
        <dbReference type="EMBL" id="PRZ11654.1"/>
    </source>
</evidence>
<dbReference type="EMBL" id="PVTY01000038">
    <property type="protein sequence ID" value="PRZ11654.1"/>
    <property type="molecule type" value="Genomic_DNA"/>
</dbReference>
<feature type="transmembrane region" description="Helical" evidence="2">
    <location>
        <begin position="447"/>
        <end position="465"/>
    </location>
</feature>
<dbReference type="Proteomes" id="UP000238217">
    <property type="component" value="Unassembled WGS sequence"/>
</dbReference>
<feature type="transmembrane region" description="Helical" evidence="2">
    <location>
        <begin position="280"/>
        <end position="300"/>
    </location>
</feature>
<accession>A0A2T0YAE1</accession>
<feature type="transmembrane region" description="Helical" evidence="2">
    <location>
        <begin position="423"/>
        <end position="441"/>
    </location>
</feature>
<feature type="transmembrane region" description="Helical" evidence="2">
    <location>
        <begin position="151"/>
        <end position="172"/>
    </location>
</feature>